<keyword evidence="1" id="KW-1133">Transmembrane helix</keyword>
<protein>
    <submittedName>
        <fullName evidence="2">Uncharacterized protein</fullName>
    </submittedName>
</protein>
<sequence length="179" mass="20212">MEVDRYKADGTKGRPWMSARRGENFLFLVFYTFIGVIYFLMGVSIILKKDNDPDDLGNSGGAFGSFSFGMAVASDFAAGLLVFGWIWICLYRRQAAIADFKRHPHTNIGIEIMFLITHICFIVSDRVFVSMLPKTIDLYQIMYPLMVTFVLLMAILIIYLLLKCAAKVCSNTPRSEPPA</sequence>
<evidence type="ECO:0000313" key="2">
    <source>
        <dbReference type="EMBL" id="KAJ1725631.1"/>
    </source>
</evidence>
<keyword evidence="1" id="KW-0812">Transmembrane</keyword>
<gene>
    <name evidence="2" type="ORF">LPJ61_005626</name>
</gene>
<dbReference type="OrthoDB" id="10391722at2759"/>
<proteinExistence type="predicted"/>
<reference evidence="2" key="1">
    <citation type="submission" date="2022-07" db="EMBL/GenBank/DDBJ databases">
        <title>Phylogenomic reconstructions and comparative analyses of Kickxellomycotina fungi.</title>
        <authorList>
            <person name="Reynolds N.K."/>
            <person name="Stajich J.E."/>
            <person name="Barry K."/>
            <person name="Grigoriev I.V."/>
            <person name="Crous P."/>
            <person name="Smith M.E."/>
        </authorList>
    </citation>
    <scope>NUCLEOTIDE SEQUENCE</scope>
    <source>
        <strain evidence="2">BCRC 34381</strain>
    </source>
</reference>
<evidence type="ECO:0000313" key="3">
    <source>
        <dbReference type="Proteomes" id="UP001143981"/>
    </source>
</evidence>
<dbReference type="EMBL" id="JANBOI010001989">
    <property type="protein sequence ID" value="KAJ1725631.1"/>
    <property type="molecule type" value="Genomic_DNA"/>
</dbReference>
<feature type="transmembrane region" description="Helical" evidence="1">
    <location>
        <begin position="112"/>
        <end position="129"/>
    </location>
</feature>
<name>A0A9W7Y5Z6_9FUNG</name>
<organism evidence="2 3">
    <name type="scientific">Coemansia biformis</name>
    <dbReference type="NCBI Taxonomy" id="1286918"/>
    <lineage>
        <taxon>Eukaryota</taxon>
        <taxon>Fungi</taxon>
        <taxon>Fungi incertae sedis</taxon>
        <taxon>Zoopagomycota</taxon>
        <taxon>Kickxellomycotina</taxon>
        <taxon>Kickxellomycetes</taxon>
        <taxon>Kickxellales</taxon>
        <taxon>Kickxellaceae</taxon>
        <taxon>Coemansia</taxon>
    </lineage>
</organism>
<feature type="transmembrane region" description="Helical" evidence="1">
    <location>
        <begin position="25"/>
        <end position="47"/>
    </location>
</feature>
<feature type="transmembrane region" description="Helical" evidence="1">
    <location>
        <begin position="141"/>
        <end position="162"/>
    </location>
</feature>
<comment type="caution">
    <text evidence="2">The sequence shown here is derived from an EMBL/GenBank/DDBJ whole genome shotgun (WGS) entry which is preliminary data.</text>
</comment>
<keyword evidence="3" id="KW-1185">Reference proteome</keyword>
<feature type="transmembrane region" description="Helical" evidence="1">
    <location>
        <begin position="67"/>
        <end position="91"/>
    </location>
</feature>
<accession>A0A9W7Y5Z6</accession>
<dbReference type="Proteomes" id="UP001143981">
    <property type="component" value="Unassembled WGS sequence"/>
</dbReference>
<keyword evidence="1" id="KW-0472">Membrane</keyword>
<dbReference type="AlphaFoldDB" id="A0A9W7Y5Z6"/>
<evidence type="ECO:0000256" key="1">
    <source>
        <dbReference type="SAM" id="Phobius"/>
    </source>
</evidence>